<dbReference type="InterPro" id="IPR019133">
    <property type="entry name" value="MIC60"/>
</dbReference>
<keyword evidence="2 7" id="KW-0812">Transmembrane</keyword>
<dbReference type="GO" id="GO:0061617">
    <property type="term" value="C:MICOS complex"/>
    <property type="evidence" value="ECO:0007669"/>
    <property type="project" value="TreeGrafter"/>
</dbReference>
<keyword evidence="5 7" id="KW-0496">Mitochondrion</keyword>
<reference evidence="8 9" key="2">
    <citation type="submission" date="2018-11" db="EMBL/GenBank/DDBJ databases">
        <authorList>
            <consortium name="Pathogen Informatics"/>
        </authorList>
    </citation>
    <scope>NUCLEOTIDE SEQUENCE [LARGE SCALE GENOMIC DNA]</scope>
</reference>
<dbReference type="GO" id="GO:0042407">
    <property type="term" value="P:cristae formation"/>
    <property type="evidence" value="ECO:0007669"/>
    <property type="project" value="TreeGrafter"/>
</dbReference>
<dbReference type="OrthoDB" id="10261039at2759"/>
<dbReference type="Proteomes" id="UP000270296">
    <property type="component" value="Unassembled WGS sequence"/>
</dbReference>
<organism evidence="10">
    <name type="scientific">Soboliphyme baturini</name>
    <dbReference type="NCBI Taxonomy" id="241478"/>
    <lineage>
        <taxon>Eukaryota</taxon>
        <taxon>Metazoa</taxon>
        <taxon>Ecdysozoa</taxon>
        <taxon>Nematoda</taxon>
        <taxon>Enoplea</taxon>
        <taxon>Dorylaimia</taxon>
        <taxon>Dioctophymatida</taxon>
        <taxon>Dioctophymatoidea</taxon>
        <taxon>Soboliphymatidae</taxon>
        <taxon>Soboliphyme</taxon>
    </lineage>
</organism>
<accession>A0A183IT68</accession>
<comment type="function">
    <text evidence="7">Component of the MICOS complex, a large protein complex of the mitochondrial inner membrane that plays crucial roles in the maintenance of crista junctions, inner membrane architecture, and formation of contact sites to the outer membrane.</text>
</comment>
<evidence type="ECO:0000313" key="9">
    <source>
        <dbReference type="Proteomes" id="UP000270296"/>
    </source>
</evidence>
<dbReference type="PANTHER" id="PTHR15415">
    <property type="entry name" value="MITOFILIN"/>
    <property type="match status" value="1"/>
</dbReference>
<comment type="subcellular location">
    <subcellularLocation>
        <location evidence="7">Mitochondrion inner membrane</location>
        <topology evidence="7">Single-pass membrane protein</topology>
    </subcellularLocation>
</comment>
<dbReference type="EMBL" id="UZAM01010068">
    <property type="protein sequence ID" value="VDP10886.1"/>
    <property type="molecule type" value="Genomic_DNA"/>
</dbReference>
<dbReference type="Pfam" id="PF09731">
    <property type="entry name" value="Mitofilin"/>
    <property type="match status" value="1"/>
</dbReference>
<evidence type="ECO:0000256" key="5">
    <source>
        <dbReference type="ARBA" id="ARBA00023128"/>
    </source>
</evidence>
<evidence type="ECO:0000256" key="6">
    <source>
        <dbReference type="ARBA" id="ARBA00023136"/>
    </source>
</evidence>
<dbReference type="AlphaFoldDB" id="A0A183IT68"/>
<dbReference type="PANTHER" id="PTHR15415:SF7">
    <property type="entry name" value="MICOS COMPLEX SUBUNIT MIC60"/>
    <property type="match status" value="1"/>
</dbReference>
<evidence type="ECO:0000256" key="4">
    <source>
        <dbReference type="ARBA" id="ARBA00022989"/>
    </source>
</evidence>
<evidence type="ECO:0000256" key="1">
    <source>
        <dbReference type="ARBA" id="ARBA00010877"/>
    </source>
</evidence>
<comment type="similarity">
    <text evidence="1 7">Belongs to the MICOS complex subunit Mic60 family.</text>
</comment>
<evidence type="ECO:0000313" key="8">
    <source>
        <dbReference type="EMBL" id="VDP10886.1"/>
    </source>
</evidence>
<proteinExistence type="inferred from homology"/>
<name>A0A183IT68_9BILA</name>
<keyword evidence="3 7" id="KW-0999">Mitochondrion inner membrane</keyword>
<reference evidence="10" key="1">
    <citation type="submission" date="2016-06" db="UniProtKB">
        <authorList>
            <consortium name="WormBaseParasite"/>
        </authorList>
    </citation>
    <scope>IDENTIFICATION</scope>
</reference>
<keyword evidence="4" id="KW-1133">Transmembrane helix</keyword>
<dbReference type="WBParaSite" id="SBAD_0000707801-mRNA-1">
    <property type="protein sequence ID" value="SBAD_0000707801-mRNA-1"/>
    <property type="gene ID" value="SBAD_0000707801"/>
</dbReference>
<evidence type="ECO:0000256" key="2">
    <source>
        <dbReference type="ARBA" id="ARBA00022692"/>
    </source>
</evidence>
<protein>
    <recommendedName>
        <fullName evidence="7">MICOS complex subunit MIC60</fullName>
    </recommendedName>
    <alternativeName>
        <fullName evidence="7">Mitofilin</fullName>
    </alternativeName>
</protein>
<gene>
    <name evidence="8" type="ORF">SBAD_LOCUS6814</name>
</gene>
<comment type="subunit">
    <text evidence="7">Component of the mitochondrial contact site and cristae organizing system (MICOS) complex.</text>
</comment>
<evidence type="ECO:0000313" key="10">
    <source>
        <dbReference type="WBParaSite" id="SBAD_0000707801-mRNA-1"/>
    </source>
</evidence>
<keyword evidence="9" id="KW-1185">Reference proteome</keyword>
<evidence type="ECO:0000256" key="3">
    <source>
        <dbReference type="ARBA" id="ARBA00022792"/>
    </source>
</evidence>
<keyword evidence="6" id="KW-0472">Membrane</keyword>
<sequence>MSSQGDDQKRPPFAELVNTIKEAGADDVFVHTMLDAVPKECMETGVLGETELASRFGKVNKLCRRTALVGDEGGGLLIHLWSYLQSLFIFASVNKVSPDDEIHLRADQNTFELLARAKCFVKSKDLISAVKVLRLLKGEPADIASGWVKDVTRYLEVKQAVDLLTAYAAVVSMRTIY</sequence>
<evidence type="ECO:0000256" key="7">
    <source>
        <dbReference type="RuleBase" id="RU363000"/>
    </source>
</evidence>